<organism evidence="3 4">
    <name type="scientific">Tilletia walkeri</name>
    <dbReference type="NCBI Taxonomy" id="117179"/>
    <lineage>
        <taxon>Eukaryota</taxon>
        <taxon>Fungi</taxon>
        <taxon>Dikarya</taxon>
        <taxon>Basidiomycota</taxon>
        <taxon>Ustilaginomycotina</taxon>
        <taxon>Exobasidiomycetes</taxon>
        <taxon>Tilletiales</taxon>
        <taxon>Tilletiaceae</taxon>
        <taxon>Tilletia</taxon>
    </lineage>
</organism>
<feature type="transmembrane region" description="Helical" evidence="2">
    <location>
        <begin position="65"/>
        <end position="85"/>
    </location>
</feature>
<dbReference type="Proteomes" id="UP000078113">
    <property type="component" value="Unassembled WGS sequence"/>
</dbReference>
<comment type="caution">
    <text evidence="3">The sequence shown here is derived from an EMBL/GenBank/DDBJ whole genome shotgun (WGS) entry which is preliminary data.</text>
</comment>
<accession>A0A8X7N1U1</accession>
<dbReference type="AlphaFoldDB" id="A0A8X7N1U1"/>
<keyword evidence="4" id="KW-1185">Reference proteome</keyword>
<gene>
    <name evidence="3" type="ORF">A4X09_0g6877</name>
</gene>
<keyword evidence="2" id="KW-1133">Transmembrane helix</keyword>
<proteinExistence type="predicted"/>
<evidence type="ECO:0000256" key="2">
    <source>
        <dbReference type="SAM" id="Phobius"/>
    </source>
</evidence>
<sequence>MTKLETWRLRGRKSLPGSSSPGKWAYRKAKTNGDSAISDDFFSNLDIYQKSEVTGRSKAKVGLRWITLAHTLGDVAFLPILLLMGNDFCSVDRLRRMDEDSFGATVEFLQT</sequence>
<keyword evidence="2" id="KW-0812">Transmembrane</keyword>
<reference evidence="3" key="1">
    <citation type="submission" date="2016-04" db="EMBL/GenBank/DDBJ databases">
        <authorList>
            <person name="Nguyen H.D."/>
            <person name="Samba Siva P."/>
            <person name="Cullis J."/>
            <person name="Levesque C.A."/>
            <person name="Hambleton S."/>
        </authorList>
    </citation>
    <scope>NUCLEOTIDE SEQUENCE</scope>
    <source>
        <strain evidence="3">DAOMC 236422</strain>
    </source>
</reference>
<name>A0A8X7N1U1_9BASI</name>
<reference evidence="3" key="2">
    <citation type="journal article" date="2019" name="IMA Fungus">
        <title>Genome sequencing and comparison of five Tilletia species to identify candidate genes for the detection of regulated species infecting wheat.</title>
        <authorList>
            <person name="Nguyen H.D.T."/>
            <person name="Sultana T."/>
            <person name="Kesanakurti P."/>
            <person name="Hambleton S."/>
        </authorList>
    </citation>
    <scope>NUCLEOTIDE SEQUENCE</scope>
    <source>
        <strain evidence="3">DAOMC 236422</strain>
    </source>
</reference>
<dbReference type="EMBL" id="LWDG02000507">
    <property type="protein sequence ID" value="KAE8264717.1"/>
    <property type="molecule type" value="Genomic_DNA"/>
</dbReference>
<keyword evidence="2" id="KW-0472">Membrane</keyword>
<evidence type="ECO:0000256" key="1">
    <source>
        <dbReference type="SAM" id="MobiDB-lite"/>
    </source>
</evidence>
<evidence type="ECO:0000313" key="4">
    <source>
        <dbReference type="Proteomes" id="UP000078113"/>
    </source>
</evidence>
<protein>
    <submittedName>
        <fullName evidence="3">Uncharacterized protein</fullName>
    </submittedName>
</protein>
<evidence type="ECO:0000313" key="3">
    <source>
        <dbReference type="EMBL" id="KAE8264717.1"/>
    </source>
</evidence>
<feature type="region of interest" description="Disordered" evidence="1">
    <location>
        <begin position="1"/>
        <end position="22"/>
    </location>
</feature>